<dbReference type="FunFam" id="2.10.70.10:FF:000054">
    <property type="entry name" value="Complement inhibitory factor H"/>
    <property type="match status" value="1"/>
</dbReference>
<dbReference type="FunFam" id="2.10.70.10:FF:000026">
    <property type="entry name" value="Complement inhibitory factor H"/>
    <property type="match status" value="2"/>
</dbReference>
<feature type="disulfide bond" evidence="12">
    <location>
        <begin position="107"/>
        <end position="134"/>
    </location>
</feature>
<dbReference type="PANTHER" id="PTHR45785:SF7">
    <property type="entry name" value="COMPLEMENT FACTOR H"/>
    <property type="match status" value="1"/>
</dbReference>
<dbReference type="GO" id="GO:0006957">
    <property type="term" value="P:complement activation, alternative pathway"/>
    <property type="evidence" value="ECO:0007669"/>
    <property type="project" value="UniProtKB-KW"/>
</dbReference>
<feature type="signal peptide" evidence="13">
    <location>
        <begin position="1"/>
        <end position="22"/>
    </location>
</feature>
<feature type="disulfide bond" evidence="12">
    <location>
        <begin position="622"/>
        <end position="665"/>
    </location>
</feature>
<feature type="domain" description="Sushi" evidence="14">
    <location>
        <begin position="559"/>
        <end position="617"/>
    </location>
</feature>
<sequence length="921" mass="104649">RASAITLFLLFLDCEGPPPGKQNEILVGVWPEQKYPEGTQATYKCRPGYRTLGAIIMECKNGEWVALNPLRICRKRPCGHPGDTSFGSFHLARGNEFEYGAKVVYTCNEGYQMLGRINFRECESDGWTNDIPICEVVKCLPVTHPENGRLTSSALDLDKEYTFGQVVRFACNSGFMLVGPAEIRCSTNGVWSGESPKCVEISCQKPEIANGNAASLKKTYKENERFQYTCHQGYEYGSKGDAICTASGWTPTPSCKEIICASPHIENGNYAPESIRYRSGDEITYNCKTGFDRSTQGNTATCTNRGWVPQPGCTRNRCDFPQIKHGSLYYEIIYRRDFPVRVGKKYWYSCKTNFVTASQEPWEYIHCTKEGWSPAVPCRRQCIFNHLKNGDNPKQEVKYIQGESVRVNCHAGYSLQNEQTVMTCTEGGWFPPPECILLKTCSKSEITIENGFFSQYELTYYLNKETQYQCKPGYVTPDGKTSGSVTCLKSGWSPQPTCIKSCEMPAFENAKAKSNVTWFKLNDKLDYECHDGYESQDGRAGSIVCGNDGWSHKPICYEKECKIPEIENNLNTQPKKEKYKVGDVLKFFCRQRLKRVGPDSVQCYDFGWSPNLPTCKEQTKECYPPPQLLNGKVKETEKENYEHNDLVEYVCNPRFLMKGFNKIQCVDGRWTDLPICIGNVETTCGDIPELNYGYAVQTSNPPYHHGDSVEFNCREGFTMIGQKSITCISGSWTQLPQCIVLIARKIEAYLHKSHFRFTRHSCFQALENRQCQESAHLLHPYRNLASLKASKDFPVCFKCGSKHLMCQRVGELQTLGGRSIRQSKEAVRVGPGNKPDCWTSLWLMYVHHPDLWMTKSLMTSWENIGGPFPFSLGMSSFLQFSWVLHSKRVLDVQSYLFTRCLGINCSKEKVGLRLMFHESRD</sequence>
<evidence type="ECO:0000256" key="6">
    <source>
        <dbReference type="ARBA" id="ARBA00022859"/>
    </source>
</evidence>
<dbReference type="CDD" id="cd00033">
    <property type="entry name" value="CCP"/>
    <property type="match status" value="11"/>
</dbReference>
<dbReference type="SMART" id="SM00032">
    <property type="entry name" value="CCP"/>
    <property type="match status" value="12"/>
</dbReference>
<keyword evidence="16" id="KW-1185">Reference proteome</keyword>
<dbReference type="FunFam" id="2.10.70.10:FF:000041">
    <property type="entry name" value="Complement factor H"/>
    <property type="match status" value="1"/>
</dbReference>
<dbReference type="FunFam" id="2.10.70.10:FF:000014">
    <property type="entry name" value="Membrane cofactor protein"/>
    <property type="match status" value="1"/>
</dbReference>
<reference evidence="15" key="1">
    <citation type="submission" date="2025-08" db="UniProtKB">
        <authorList>
            <consortium name="Ensembl"/>
        </authorList>
    </citation>
    <scope>IDENTIFICATION</scope>
</reference>
<feature type="domain" description="Sushi" evidence="14">
    <location>
        <begin position="137"/>
        <end position="200"/>
    </location>
</feature>
<keyword evidence="3 12" id="KW-0768">Sushi</keyword>
<feature type="domain" description="Sushi" evidence="14">
    <location>
        <begin position="380"/>
        <end position="437"/>
    </location>
</feature>
<proteinExistence type="predicted"/>
<dbReference type="Gene3D" id="2.10.70.10">
    <property type="entry name" value="Complement Module, domain 1"/>
    <property type="match status" value="12"/>
</dbReference>
<dbReference type="Ensembl" id="ENSPLOT00000010768.1">
    <property type="protein sequence ID" value="ENSPLOP00000009718.1"/>
    <property type="gene ID" value="ENSPLOG00000007032.1"/>
</dbReference>
<evidence type="ECO:0000256" key="3">
    <source>
        <dbReference type="ARBA" id="ARBA00022659"/>
    </source>
</evidence>
<dbReference type="PROSITE" id="PS50923">
    <property type="entry name" value="SUSHI"/>
    <property type="match status" value="10"/>
</dbReference>
<dbReference type="InterPro" id="IPR035976">
    <property type="entry name" value="Sushi/SCR/CCP_sf"/>
</dbReference>
<evidence type="ECO:0000313" key="16">
    <source>
        <dbReference type="Proteomes" id="UP000694399"/>
    </source>
</evidence>
<dbReference type="GO" id="GO:0030449">
    <property type="term" value="P:regulation of complement activation"/>
    <property type="evidence" value="ECO:0007669"/>
    <property type="project" value="UniProtKB-ARBA"/>
</dbReference>
<evidence type="ECO:0000256" key="12">
    <source>
        <dbReference type="PROSITE-ProRule" id="PRU00302"/>
    </source>
</evidence>
<evidence type="ECO:0000256" key="1">
    <source>
        <dbReference type="ARBA" id="ARBA00022588"/>
    </source>
</evidence>
<feature type="domain" description="Sushi" evidence="14">
    <location>
        <begin position="620"/>
        <end position="678"/>
    </location>
</feature>
<evidence type="ECO:0000256" key="11">
    <source>
        <dbReference type="ARBA" id="ARBA00073358"/>
    </source>
</evidence>
<feature type="disulfide bond" evidence="12">
    <location>
        <begin position="684"/>
        <end position="727"/>
    </location>
</feature>
<evidence type="ECO:0000256" key="5">
    <source>
        <dbReference type="ARBA" id="ARBA00022737"/>
    </source>
</evidence>
<evidence type="ECO:0000256" key="7">
    <source>
        <dbReference type="ARBA" id="ARBA00023157"/>
    </source>
</evidence>
<evidence type="ECO:0000256" key="10">
    <source>
        <dbReference type="ARBA" id="ARBA00062308"/>
    </source>
</evidence>
<dbReference type="FunFam" id="2.10.70.10:FF:000130">
    <property type="entry name" value="Complement factor H"/>
    <property type="match status" value="1"/>
</dbReference>
<keyword evidence="6" id="KW-0391">Immunity</keyword>
<dbReference type="Proteomes" id="UP000694399">
    <property type="component" value="Unassembled WGS sequence"/>
</dbReference>
<feature type="chain" id="PRO_5034130065" description="Complement factor H" evidence="13">
    <location>
        <begin position="23"/>
        <end position="921"/>
    </location>
</feature>
<feature type="disulfide bond" evidence="12">
    <location>
        <begin position="171"/>
        <end position="198"/>
    </location>
</feature>
<organism evidence="15 16">
    <name type="scientific">Panthera leo</name>
    <name type="common">Lion</name>
    <dbReference type="NCBI Taxonomy" id="9689"/>
    <lineage>
        <taxon>Eukaryota</taxon>
        <taxon>Metazoa</taxon>
        <taxon>Chordata</taxon>
        <taxon>Craniata</taxon>
        <taxon>Vertebrata</taxon>
        <taxon>Euteleostomi</taxon>
        <taxon>Mammalia</taxon>
        <taxon>Eutheria</taxon>
        <taxon>Laurasiatheria</taxon>
        <taxon>Carnivora</taxon>
        <taxon>Feliformia</taxon>
        <taxon>Felidae</taxon>
        <taxon>Pantherinae</taxon>
        <taxon>Panthera</taxon>
    </lineage>
</organism>
<keyword evidence="2" id="KW-0765">Sulfation</keyword>
<comment type="caution">
    <text evidence="12">Lacks conserved residue(s) required for the propagation of feature annotation.</text>
</comment>
<dbReference type="GO" id="GO:0008201">
    <property type="term" value="F:heparin binding"/>
    <property type="evidence" value="ECO:0007669"/>
    <property type="project" value="UniProtKB-ARBA"/>
</dbReference>
<feature type="domain" description="Sushi" evidence="14">
    <location>
        <begin position="76"/>
        <end position="136"/>
    </location>
</feature>
<comment type="subunit">
    <text evidence="10">Homodimer. Also forms homooligomers. Interacts with complement protein C3b; this interaction inhibits complement activation. Interacts with complement protein C3d. Interacts with CR3/ITGAM; this interaction mediates adhesion of neutrophils to pathogens leading to pathogen clearance.</text>
</comment>
<feature type="domain" description="Sushi" evidence="14">
    <location>
        <begin position="201"/>
        <end position="257"/>
    </location>
</feature>
<keyword evidence="4 13" id="KW-0732">Signal</keyword>
<evidence type="ECO:0000256" key="2">
    <source>
        <dbReference type="ARBA" id="ARBA00022641"/>
    </source>
</evidence>
<evidence type="ECO:0000256" key="8">
    <source>
        <dbReference type="ARBA" id="ARBA00023162"/>
    </source>
</evidence>
<keyword evidence="5" id="KW-0677">Repeat</keyword>
<name>A0A8C8WYH5_PANLE</name>
<reference evidence="15" key="2">
    <citation type="submission" date="2025-09" db="UniProtKB">
        <authorList>
            <consortium name="Ensembl"/>
        </authorList>
    </citation>
    <scope>IDENTIFICATION</scope>
</reference>
<dbReference type="Pfam" id="PF00084">
    <property type="entry name" value="Sushi"/>
    <property type="match status" value="12"/>
</dbReference>
<evidence type="ECO:0000256" key="13">
    <source>
        <dbReference type="SAM" id="SignalP"/>
    </source>
</evidence>
<feature type="domain" description="Sushi" evidence="14">
    <location>
        <begin position="12"/>
        <end position="75"/>
    </location>
</feature>
<feature type="domain" description="Sushi" evidence="14">
    <location>
        <begin position="439"/>
        <end position="500"/>
    </location>
</feature>
<comment type="function">
    <text evidence="9">Glycoprotein that plays an essential role in maintaining a well-balanced immune response by modulating complement activation. Acts as a soluble inhibitor of complement, where its binding to self markers such as glycan structures prevents complement activation and amplification on cell surfaces. Accelerates the decay of the complement alternative pathway (AP) C3 convertase C3bBb, thus preventing local formation of more C3b, the central player of the complement amplification loop. As a cofactor of the serine protease factor I, CFH also regulates proteolytic degradation of already-deposited C3b. In addition, mediates several cellular responses through interaction with specific receptors. For example, interacts with CR3/ITGAM receptor and thereby mediates the adhesion of human neutrophils to different pathogens. In turn, these pathogens are phagocytosed and destroyed.</text>
</comment>
<dbReference type="InterPro" id="IPR000436">
    <property type="entry name" value="Sushi_SCR_CCP_dom"/>
</dbReference>
<accession>A0A8C8WYH5</accession>
<dbReference type="GeneTree" id="ENSGT00940000154386"/>
<dbReference type="AlphaFoldDB" id="A0A8C8WYH5"/>
<protein>
    <recommendedName>
        <fullName evidence="11">Complement factor H</fullName>
    </recommendedName>
</protein>
<keyword evidence="8" id="KW-0179">Complement alternate pathway</keyword>
<dbReference type="PANTHER" id="PTHR45785">
    <property type="entry name" value="COMPLEMENT FACTOR H-RELATED"/>
    <property type="match status" value="1"/>
</dbReference>
<evidence type="ECO:0000313" key="15">
    <source>
        <dbReference type="Ensembl" id="ENSPLOP00000009718.1"/>
    </source>
</evidence>
<feature type="domain" description="Sushi" evidence="14">
    <location>
        <begin position="682"/>
        <end position="740"/>
    </location>
</feature>
<keyword evidence="7 12" id="KW-1015">Disulfide bond</keyword>
<keyword evidence="1" id="KW-0399">Innate immunity</keyword>
<evidence type="ECO:0000259" key="14">
    <source>
        <dbReference type="PROSITE" id="PS50923"/>
    </source>
</evidence>
<feature type="domain" description="Sushi" evidence="14">
    <location>
        <begin position="258"/>
        <end position="315"/>
    </location>
</feature>
<dbReference type="OMA" id="CIKICEI"/>
<dbReference type="SUPFAM" id="SSF57535">
    <property type="entry name" value="Complement control module/SCR domain"/>
    <property type="match status" value="11"/>
</dbReference>
<evidence type="ECO:0000256" key="9">
    <source>
        <dbReference type="ARBA" id="ARBA00055185"/>
    </source>
</evidence>
<dbReference type="InterPro" id="IPR051503">
    <property type="entry name" value="ComplSys_Reg/VirEntry_Med"/>
</dbReference>
<evidence type="ECO:0000256" key="4">
    <source>
        <dbReference type="ARBA" id="ARBA00022729"/>
    </source>
</evidence>